<dbReference type="InterPro" id="IPR014001">
    <property type="entry name" value="Helicase_ATP-bd"/>
</dbReference>
<dbReference type="PROSITE" id="PS51193">
    <property type="entry name" value="HELICASE_ATP_BIND_2"/>
    <property type="match status" value="1"/>
</dbReference>
<evidence type="ECO:0000313" key="13">
    <source>
        <dbReference type="Proteomes" id="UP000285301"/>
    </source>
</evidence>
<keyword evidence="13" id="KW-1185">Reference proteome</keyword>
<dbReference type="GO" id="GO:0051536">
    <property type="term" value="F:iron-sulfur cluster binding"/>
    <property type="evidence" value="ECO:0007669"/>
    <property type="project" value="UniProtKB-KW"/>
</dbReference>
<evidence type="ECO:0000256" key="10">
    <source>
        <dbReference type="ARBA" id="ARBA00023235"/>
    </source>
</evidence>
<dbReference type="InterPro" id="IPR045028">
    <property type="entry name" value="DinG/Rad3-like"/>
</dbReference>
<evidence type="ECO:0000256" key="5">
    <source>
        <dbReference type="ARBA" id="ARBA00022801"/>
    </source>
</evidence>
<feature type="domain" description="Helicase ATP-binding" evidence="11">
    <location>
        <begin position="7"/>
        <end position="295"/>
    </location>
</feature>
<dbReference type="GO" id="GO:0003677">
    <property type="term" value="F:DNA binding"/>
    <property type="evidence" value="ECO:0007669"/>
    <property type="project" value="InterPro"/>
</dbReference>
<dbReference type="GO" id="GO:0005634">
    <property type="term" value="C:nucleus"/>
    <property type="evidence" value="ECO:0007669"/>
    <property type="project" value="TreeGrafter"/>
</dbReference>
<dbReference type="GO" id="GO:0006139">
    <property type="term" value="P:nucleobase-containing compound metabolic process"/>
    <property type="evidence" value="ECO:0007669"/>
    <property type="project" value="InterPro"/>
</dbReference>
<comment type="cofactor">
    <cofactor evidence="1">
        <name>[4Fe-4S] cluster</name>
        <dbReference type="ChEBI" id="CHEBI:49883"/>
    </cofactor>
</comment>
<evidence type="ECO:0000256" key="4">
    <source>
        <dbReference type="ARBA" id="ARBA00022741"/>
    </source>
</evidence>
<keyword evidence="4" id="KW-0547">Nucleotide-binding</keyword>
<dbReference type="SMART" id="SM00491">
    <property type="entry name" value="HELICc2"/>
    <property type="match status" value="1"/>
</dbReference>
<evidence type="ECO:0000256" key="7">
    <source>
        <dbReference type="ARBA" id="ARBA00022840"/>
    </source>
</evidence>
<dbReference type="InterPro" id="IPR027417">
    <property type="entry name" value="P-loop_NTPase"/>
</dbReference>
<reference evidence="12 13" key="1">
    <citation type="journal article" date="2018" name="Gigascience">
        <title>Genomes of trombidid mites reveal novel predicted allergens and laterally-transferred genes associated with secondary metabolism.</title>
        <authorList>
            <person name="Dong X."/>
            <person name="Chaisiri K."/>
            <person name="Xia D."/>
            <person name="Armstrong S.D."/>
            <person name="Fang Y."/>
            <person name="Donnelly M.J."/>
            <person name="Kadowaki T."/>
            <person name="McGarry J.W."/>
            <person name="Darby A.C."/>
            <person name="Makepeace B.L."/>
        </authorList>
    </citation>
    <scope>NUCLEOTIDE SEQUENCE [LARGE SCALE GENOMIC DNA]</scope>
    <source>
        <strain evidence="12">UoL-WK</strain>
    </source>
</reference>
<dbReference type="SMART" id="SM00488">
    <property type="entry name" value="DEXDc2"/>
    <property type="match status" value="1"/>
</dbReference>
<dbReference type="GO" id="GO:0034085">
    <property type="term" value="P:establishment of sister chromatid cohesion"/>
    <property type="evidence" value="ECO:0007669"/>
    <property type="project" value="TreeGrafter"/>
</dbReference>
<dbReference type="InterPro" id="IPR010614">
    <property type="entry name" value="RAD3-like_helicase_DEAD"/>
</dbReference>
<dbReference type="GO" id="GO:0003678">
    <property type="term" value="F:DNA helicase activity"/>
    <property type="evidence" value="ECO:0007669"/>
    <property type="project" value="InterPro"/>
</dbReference>
<dbReference type="STRING" id="1965070.A0A3S3NPK8"/>
<keyword evidence="5" id="KW-0378">Hydrolase</keyword>
<evidence type="ECO:0000259" key="11">
    <source>
        <dbReference type="PROSITE" id="PS51193"/>
    </source>
</evidence>
<dbReference type="SMART" id="SM00487">
    <property type="entry name" value="DEXDc"/>
    <property type="match status" value="1"/>
</dbReference>
<comment type="similarity">
    <text evidence="2">Belongs to the DEAD box helicase family. DEAH subfamily. DDX11/CHL1 sub-subfamily.</text>
</comment>
<name>A0A3S3NPK8_9ACAR</name>
<protein>
    <submittedName>
        <fullName evidence="12">Regulator of telomere elongation helicase 1-like protein</fullName>
    </submittedName>
</protein>
<sequence length="721" mass="83391">MQTFTLNNCEIFFPYDPYPFQKDFMHCIIECLASGKIGLLESPTGTGKTLSLLCSTISFMKTRNLLTRSSFIYYTSNTHLQLKQVSDSLKKLASSKEETKEEKNKFNIYSKINSVVLGSKLRSCLNENVRFYSSSENQLNSRCKFSRKKMECIYYKNFRKNENISLETKIADIEDCNNECRDRKICSYYASRDVNVDLKIMPYFYLYPILSSDKEREKILIKKKYGLTESDKFCLIVDEAHRIITFKEDEKINAFRFKGTPCLFEEQKADENRARILLLKFRELIEIGENAIMFTVCRGSFAEGLDLGDKYCRCVVVVGLPYLTLNSDEYLVKKVFYNRNYGVYKGKALLQNWYEQDMKIALNQSVGRVIRHSNDFGIVLLIGDKFTRCKTLLSDWSREFVISHKELNYERSIKMEDISQTIASFGPFVSEIITPHLRMINEMTSHQPDFKGIALEEFIKAMCIFINNAYLRGVDLEVGDNIQLKSIPLFTTSSIQSQLNRHHFGSKCQFNFYNSSENFSLPKLDELFNLRIVKEFWKKKLVIVKHKYLNSIESLPIYTDIIANYLFNESCCKKCDKNEQLQPQSNYEFLTILDFKNITISLEGIIMLMNAYSLGNIHDIASKNALIIILSQASLSSRKVKKGTIISALTRNNIQNVQPPNSGLAMIMYENSLNKLNKVIKEGDGKLVDNLEHFLSSNILGMPTKVGMNYFELMQRQTLDE</sequence>
<dbReference type="PANTHER" id="PTHR11472:SF41">
    <property type="entry name" value="ATP-DEPENDENT DNA HELICASE DDX11-RELATED"/>
    <property type="match status" value="1"/>
</dbReference>
<keyword evidence="6 12" id="KW-0347">Helicase</keyword>
<evidence type="ECO:0000256" key="3">
    <source>
        <dbReference type="ARBA" id="ARBA00022723"/>
    </source>
</evidence>
<dbReference type="InterPro" id="IPR006554">
    <property type="entry name" value="Helicase-like_DEXD_c2"/>
</dbReference>
<dbReference type="SUPFAM" id="SSF52540">
    <property type="entry name" value="P-loop containing nucleoside triphosphate hydrolases"/>
    <property type="match status" value="2"/>
</dbReference>
<evidence type="ECO:0000256" key="8">
    <source>
        <dbReference type="ARBA" id="ARBA00023004"/>
    </source>
</evidence>
<dbReference type="GO" id="GO:0046872">
    <property type="term" value="F:metal ion binding"/>
    <property type="evidence" value="ECO:0007669"/>
    <property type="project" value="UniProtKB-KW"/>
</dbReference>
<accession>A0A3S3NPK8</accession>
<dbReference type="Pfam" id="PF06733">
    <property type="entry name" value="DEAD_2"/>
    <property type="match status" value="1"/>
</dbReference>
<dbReference type="GO" id="GO:0016818">
    <property type="term" value="F:hydrolase activity, acting on acid anhydrides, in phosphorus-containing anhydrides"/>
    <property type="evidence" value="ECO:0007669"/>
    <property type="project" value="InterPro"/>
</dbReference>
<evidence type="ECO:0000256" key="6">
    <source>
        <dbReference type="ARBA" id="ARBA00022806"/>
    </source>
</evidence>
<proteinExistence type="inferred from homology"/>
<dbReference type="EMBL" id="NCKU01003899">
    <property type="protein sequence ID" value="RWS06754.1"/>
    <property type="molecule type" value="Genomic_DNA"/>
</dbReference>
<gene>
    <name evidence="12" type="ORF">B4U79_14512</name>
</gene>
<comment type="caution">
    <text evidence="12">The sequence shown here is derived from an EMBL/GenBank/DDBJ whole genome shotgun (WGS) entry which is preliminary data.</text>
</comment>
<organism evidence="12 13">
    <name type="scientific">Dinothrombium tinctorium</name>
    <dbReference type="NCBI Taxonomy" id="1965070"/>
    <lineage>
        <taxon>Eukaryota</taxon>
        <taxon>Metazoa</taxon>
        <taxon>Ecdysozoa</taxon>
        <taxon>Arthropoda</taxon>
        <taxon>Chelicerata</taxon>
        <taxon>Arachnida</taxon>
        <taxon>Acari</taxon>
        <taxon>Acariformes</taxon>
        <taxon>Trombidiformes</taxon>
        <taxon>Prostigmata</taxon>
        <taxon>Anystina</taxon>
        <taxon>Parasitengona</taxon>
        <taxon>Trombidioidea</taxon>
        <taxon>Trombidiidae</taxon>
        <taxon>Dinothrombium</taxon>
    </lineage>
</organism>
<dbReference type="PANTHER" id="PTHR11472">
    <property type="entry name" value="DNA REPAIR DEAD HELICASE RAD3/XP-D SUBFAMILY MEMBER"/>
    <property type="match status" value="1"/>
</dbReference>
<evidence type="ECO:0000256" key="9">
    <source>
        <dbReference type="ARBA" id="ARBA00023014"/>
    </source>
</evidence>
<keyword evidence="7" id="KW-0067">ATP-binding</keyword>
<keyword evidence="8" id="KW-0408">Iron</keyword>
<keyword evidence="10" id="KW-0413">Isomerase</keyword>
<dbReference type="AlphaFoldDB" id="A0A3S3NPK8"/>
<keyword evidence="9" id="KW-0411">Iron-sulfur</keyword>
<dbReference type="Pfam" id="PF13307">
    <property type="entry name" value="Helicase_C_2"/>
    <property type="match status" value="1"/>
</dbReference>
<evidence type="ECO:0000256" key="2">
    <source>
        <dbReference type="ARBA" id="ARBA00008435"/>
    </source>
</evidence>
<keyword evidence="3" id="KW-0479">Metal-binding</keyword>
<dbReference type="OrthoDB" id="19182at2759"/>
<evidence type="ECO:0000313" key="12">
    <source>
        <dbReference type="EMBL" id="RWS06754.1"/>
    </source>
</evidence>
<dbReference type="Gene3D" id="3.40.50.300">
    <property type="entry name" value="P-loop containing nucleotide triphosphate hydrolases"/>
    <property type="match status" value="2"/>
</dbReference>
<dbReference type="Proteomes" id="UP000285301">
    <property type="component" value="Unassembled WGS sequence"/>
</dbReference>
<dbReference type="InterPro" id="IPR006555">
    <property type="entry name" value="ATP-dep_Helicase_C"/>
</dbReference>
<evidence type="ECO:0000256" key="1">
    <source>
        <dbReference type="ARBA" id="ARBA00001966"/>
    </source>
</evidence>
<dbReference type="GO" id="GO:0005524">
    <property type="term" value="F:ATP binding"/>
    <property type="evidence" value="ECO:0007669"/>
    <property type="project" value="UniProtKB-KW"/>
</dbReference>
<dbReference type="InterPro" id="IPR014013">
    <property type="entry name" value="Helic_SF1/SF2_ATP-bd_DinG/Rad3"/>
</dbReference>